<proteinExistence type="predicted"/>
<evidence type="ECO:0000313" key="2">
    <source>
        <dbReference type="Proteomes" id="UP001064048"/>
    </source>
</evidence>
<keyword evidence="2" id="KW-1185">Reference proteome</keyword>
<protein>
    <submittedName>
        <fullName evidence="1">Uncharacterized protein</fullName>
    </submittedName>
</protein>
<name>A0ACC0K5Q8_CHOFU</name>
<dbReference type="EMBL" id="CM046130">
    <property type="protein sequence ID" value="KAI8431730.1"/>
    <property type="molecule type" value="Genomic_DNA"/>
</dbReference>
<dbReference type="Proteomes" id="UP001064048">
    <property type="component" value="Chromosome 30"/>
</dbReference>
<reference evidence="1 2" key="1">
    <citation type="journal article" date="2022" name="Genome Biol. Evol.">
        <title>The Spruce Budworm Genome: Reconstructing the Evolutionary History of Antifreeze Proteins.</title>
        <authorList>
            <person name="Beliveau C."/>
            <person name="Gagne P."/>
            <person name="Picq S."/>
            <person name="Vernygora O."/>
            <person name="Keeling C.I."/>
            <person name="Pinkney K."/>
            <person name="Doucet D."/>
            <person name="Wen F."/>
            <person name="Johnston J.S."/>
            <person name="Maaroufi H."/>
            <person name="Boyle B."/>
            <person name="Laroche J."/>
            <person name="Dewar K."/>
            <person name="Juretic N."/>
            <person name="Blackburn G."/>
            <person name="Nisole A."/>
            <person name="Brunet B."/>
            <person name="Brandao M."/>
            <person name="Lumley L."/>
            <person name="Duan J."/>
            <person name="Quan G."/>
            <person name="Lucarotti C.J."/>
            <person name="Roe A.D."/>
            <person name="Sperling F.A.H."/>
            <person name="Levesque R.C."/>
            <person name="Cusson M."/>
        </authorList>
    </citation>
    <scope>NUCLEOTIDE SEQUENCE [LARGE SCALE GENOMIC DNA]</scope>
    <source>
        <strain evidence="1">Glfc:IPQL:Cfum</strain>
    </source>
</reference>
<evidence type="ECO:0000313" key="1">
    <source>
        <dbReference type="EMBL" id="KAI8431730.1"/>
    </source>
</evidence>
<comment type="caution">
    <text evidence="1">The sequence shown here is derived from an EMBL/GenBank/DDBJ whole genome shotgun (WGS) entry which is preliminary data.</text>
</comment>
<accession>A0ACC0K5Q8</accession>
<sequence>MDTDGYKFPCSACDKLESEPANLDNFQDTNENKPNVKENNINICDYCGKVYEESVKLMEHVLTHFSSEEAANLKINVNRAPVAYSCGSGWLTWQACGACAGVSGASQTWQRTPLVSARSLIVVVGVADLAGVRRMRGRERRLADLAAHSLGLSVVVGVADLAGVRRMRGRERRLADLQRTPWSQRSLIVVSGWLTWQACGACAGVSGASQTWQRTPWSQRSLIVWSGWLTWQACGACAGVSGASQTWQRTPLRRRVCSSRWCAEYSQHEKNIWWHVPPAIVDDGCRHSNGPLETNRSLIVVVGVADLAGVRRMRGRERRLADLAAHSLGLSVVVGVADLAGVRACAGVSGASQTWQRTPWSQRSLIVVVGVADLAGVRRMRGRERRLADLAAHSLGLSVVVGVADLAGVRRMRGRERRLADLAAHSLGLQRSLIVVVGVADLAGVRRMRGVSGASQTWQRTPWSQRSLIVVVGVADLAGVRRMRGRERRLADLAAHSLGLSVVVGVADLAGVRRMRGRERRLADLAAHSLAPARVLVAVVRRVLAARGRISGGTCRPLSSTTAAGTRTDRWRQTFD</sequence>
<gene>
    <name evidence="1" type="ORF">MSG28_016184</name>
</gene>
<organism evidence="1 2">
    <name type="scientific">Choristoneura fumiferana</name>
    <name type="common">Spruce budworm moth</name>
    <name type="synonym">Archips fumiferana</name>
    <dbReference type="NCBI Taxonomy" id="7141"/>
    <lineage>
        <taxon>Eukaryota</taxon>
        <taxon>Metazoa</taxon>
        <taxon>Ecdysozoa</taxon>
        <taxon>Arthropoda</taxon>
        <taxon>Hexapoda</taxon>
        <taxon>Insecta</taxon>
        <taxon>Pterygota</taxon>
        <taxon>Neoptera</taxon>
        <taxon>Endopterygota</taxon>
        <taxon>Lepidoptera</taxon>
        <taxon>Glossata</taxon>
        <taxon>Ditrysia</taxon>
        <taxon>Tortricoidea</taxon>
        <taxon>Tortricidae</taxon>
        <taxon>Tortricinae</taxon>
        <taxon>Choristoneura</taxon>
    </lineage>
</organism>